<protein>
    <submittedName>
        <fullName evidence="1">Uncharacterized protein</fullName>
    </submittedName>
</protein>
<dbReference type="AlphaFoldDB" id="A0A431TXI3"/>
<proteinExistence type="predicted"/>
<organism evidence="1 2">
    <name type="scientific">Hymenobacter gummosus</name>
    <dbReference type="NCBI Taxonomy" id="1776032"/>
    <lineage>
        <taxon>Bacteria</taxon>
        <taxon>Pseudomonadati</taxon>
        <taxon>Bacteroidota</taxon>
        <taxon>Cytophagia</taxon>
        <taxon>Cytophagales</taxon>
        <taxon>Hymenobacteraceae</taxon>
        <taxon>Hymenobacter</taxon>
    </lineage>
</organism>
<sequence>MKTLGRRAVSPLMDLPDYTNRLGRRTKEHRLCRLLSGWPAWVEEEVEEAPFGRVEEPVVAYATRRAA</sequence>
<comment type="caution">
    <text evidence="1">The sequence shown here is derived from an EMBL/GenBank/DDBJ whole genome shotgun (WGS) entry which is preliminary data.</text>
</comment>
<gene>
    <name evidence="1" type="ORF">EJV47_22205</name>
</gene>
<name>A0A431TXI3_9BACT</name>
<evidence type="ECO:0000313" key="2">
    <source>
        <dbReference type="Proteomes" id="UP000282184"/>
    </source>
</evidence>
<dbReference type="Proteomes" id="UP000282184">
    <property type="component" value="Unassembled WGS sequence"/>
</dbReference>
<keyword evidence="2" id="KW-1185">Reference proteome</keyword>
<evidence type="ECO:0000313" key="1">
    <source>
        <dbReference type="EMBL" id="RTQ46245.1"/>
    </source>
</evidence>
<dbReference type="OrthoDB" id="10006881at2"/>
<accession>A0A431TXI3</accession>
<reference evidence="1 2" key="1">
    <citation type="submission" date="2018-12" db="EMBL/GenBank/DDBJ databases">
        <title>Hymenobacter gummosus sp. nov., isolated from a spring.</title>
        <authorList>
            <person name="Nie L."/>
        </authorList>
    </citation>
    <scope>NUCLEOTIDE SEQUENCE [LARGE SCALE GENOMIC DNA]</scope>
    <source>
        <strain evidence="1 2">KCTC 52166</strain>
    </source>
</reference>
<dbReference type="EMBL" id="RXOF01000016">
    <property type="protein sequence ID" value="RTQ46245.1"/>
    <property type="molecule type" value="Genomic_DNA"/>
</dbReference>